<proteinExistence type="predicted"/>
<dbReference type="AlphaFoldDB" id="A0A1H1GIY0"/>
<evidence type="ECO:0000259" key="3">
    <source>
        <dbReference type="Pfam" id="PF26413"/>
    </source>
</evidence>
<evidence type="ECO:0000256" key="1">
    <source>
        <dbReference type="SAM" id="MobiDB-lite"/>
    </source>
</evidence>
<evidence type="ECO:0000313" key="4">
    <source>
        <dbReference type="EMBL" id="SDR13087.1"/>
    </source>
</evidence>
<evidence type="ECO:0000313" key="5">
    <source>
        <dbReference type="Proteomes" id="UP000198848"/>
    </source>
</evidence>
<dbReference type="OrthoDB" id="53394at2157"/>
<dbReference type="RefSeq" id="WP_090382049.1">
    <property type="nucleotide sequence ID" value="NZ_FNLC01000002.1"/>
</dbReference>
<feature type="transmembrane region" description="Helical" evidence="2">
    <location>
        <begin position="54"/>
        <end position="76"/>
    </location>
</feature>
<feature type="transmembrane region" description="Helical" evidence="2">
    <location>
        <begin position="21"/>
        <end position="42"/>
    </location>
</feature>
<protein>
    <recommendedName>
        <fullName evidence="3">DUF8108 domain-containing protein</fullName>
    </recommendedName>
</protein>
<dbReference type="Pfam" id="PF26413">
    <property type="entry name" value="DUF8108"/>
    <property type="match status" value="1"/>
</dbReference>
<keyword evidence="5" id="KW-1185">Reference proteome</keyword>
<accession>A0A1H1GIY0</accession>
<dbReference type="EMBL" id="FNLC01000002">
    <property type="protein sequence ID" value="SDR13087.1"/>
    <property type="molecule type" value="Genomic_DNA"/>
</dbReference>
<dbReference type="Proteomes" id="UP000198848">
    <property type="component" value="Unassembled WGS sequence"/>
</dbReference>
<feature type="region of interest" description="Disordered" evidence="1">
    <location>
        <begin position="161"/>
        <end position="188"/>
    </location>
</feature>
<keyword evidence="2" id="KW-0472">Membrane</keyword>
<name>A0A1H1GIY0_NATTX</name>
<reference evidence="5" key="1">
    <citation type="submission" date="2016-10" db="EMBL/GenBank/DDBJ databases">
        <authorList>
            <person name="Varghese N."/>
            <person name="Submissions S."/>
        </authorList>
    </citation>
    <scope>NUCLEOTIDE SEQUENCE [LARGE SCALE GENOMIC DNA]</scope>
    <source>
        <strain evidence="5">DSM 24767</strain>
    </source>
</reference>
<organism evidence="4 5">
    <name type="scientific">Natronobacterium texcoconense</name>
    <dbReference type="NCBI Taxonomy" id="1095778"/>
    <lineage>
        <taxon>Archaea</taxon>
        <taxon>Methanobacteriati</taxon>
        <taxon>Methanobacteriota</taxon>
        <taxon>Stenosarchaea group</taxon>
        <taxon>Halobacteria</taxon>
        <taxon>Halobacteriales</taxon>
        <taxon>Natrialbaceae</taxon>
        <taxon>Natronobacterium</taxon>
    </lineage>
</organism>
<sequence>MPSDSDSPSGVVALADTVSDLLYGITGWSLVVLALMIAIAGVQVLVSLETATTAVIGATILFVLAFVTAAFGIFVNPRFRTRLERRHGLSTFGRVHSVDRRTIKPDEECHERCVSCQKRVEKGLVRRYREEFALAGIPVYTSSVGYNHYCLECASSEVLGEPRIDESRESTPSVDAEDGEKEQALGTE</sequence>
<keyword evidence="2" id="KW-0812">Transmembrane</keyword>
<keyword evidence="2" id="KW-1133">Transmembrane helix</keyword>
<feature type="domain" description="DUF8108" evidence="3">
    <location>
        <begin position="84"/>
        <end position="155"/>
    </location>
</feature>
<dbReference type="InterPro" id="IPR058421">
    <property type="entry name" value="DUF8108_C"/>
</dbReference>
<evidence type="ECO:0000256" key="2">
    <source>
        <dbReference type="SAM" id="Phobius"/>
    </source>
</evidence>
<gene>
    <name evidence="4" type="ORF">SAMN04489842_2452</name>
</gene>